<protein>
    <submittedName>
        <fullName evidence="1">Uncharacterized protein</fullName>
    </submittedName>
</protein>
<dbReference type="EMBL" id="LUEZ02000017">
    <property type="protein sequence ID" value="RDB27384.1"/>
    <property type="molecule type" value="Genomic_DNA"/>
</dbReference>
<dbReference type="Proteomes" id="UP000076154">
    <property type="component" value="Unassembled WGS sequence"/>
</dbReference>
<evidence type="ECO:0000313" key="2">
    <source>
        <dbReference type="Proteomes" id="UP000076154"/>
    </source>
</evidence>
<dbReference type="InParanoid" id="A0A369K6G4"/>
<evidence type="ECO:0000313" key="1">
    <source>
        <dbReference type="EMBL" id="RDB27384.1"/>
    </source>
</evidence>
<name>A0A369K6G4_HYPMA</name>
<comment type="caution">
    <text evidence="1">The sequence shown here is derived from an EMBL/GenBank/DDBJ whole genome shotgun (WGS) entry which is preliminary data.</text>
</comment>
<accession>A0A369K6G4</accession>
<dbReference type="AlphaFoldDB" id="A0A369K6G4"/>
<organism evidence="1 2">
    <name type="scientific">Hypsizygus marmoreus</name>
    <name type="common">White beech mushroom</name>
    <name type="synonym">Agaricus marmoreus</name>
    <dbReference type="NCBI Taxonomy" id="39966"/>
    <lineage>
        <taxon>Eukaryota</taxon>
        <taxon>Fungi</taxon>
        <taxon>Dikarya</taxon>
        <taxon>Basidiomycota</taxon>
        <taxon>Agaricomycotina</taxon>
        <taxon>Agaricomycetes</taxon>
        <taxon>Agaricomycetidae</taxon>
        <taxon>Agaricales</taxon>
        <taxon>Tricholomatineae</taxon>
        <taxon>Lyophyllaceae</taxon>
        <taxon>Hypsizygus</taxon>
    </lineage>
</organism>
<keyword evidence="2" id="KW-1185">Reference proteome</keyword>
<sequence>MKARVLHTTFSHLITTNVLDVSPSMAIRACIAFFLAPDRAICLVRSPHVTDMQCTLRSQSSNPEGLNLAFLRSSSEAASGMGTCRAFVRQCIGA</sequence>
<reference evidence="1" key="1">
    <citation type="submission" date="2018-04" db="EMBL/GenBank/DDBJ databases">
        <title>Whole genome sequencing of Hypsizygus marmoreus.</title>
        <authorList>
            <person name="Choi I.-G."/>
            <person name="Min B."/>
            <person name="Kim J.-G."/>
            <person name="Kim S."/>
            <person name="Oh Y.-L."/>
            <person name="Kong W.-S."/>
            <person name="Park H."/>
            <person name="Jeong J."/>
            <person name="Song E.-S."/>
        </authorList>
    </citation>
    <scope>NUCLEOTIDE SEQUENCE [LARGE SCALE GENOMIC DNA]</scope>
    <source>
        <strain evidence="1">51987-8</strain>
    </source>
</reference>
<gene>
    <name evidence="1" type="ORF">Hypma_004502</name>
</gene>
<proteinExistence type="predicted"/>